<organism evidence="1 2">
    <name type="scientific">Cotesia glomerata</name>
    <name type="common">Lepidopteran parasitic wasp</name>
    <name type="synonym">Apanteles glomeratus</name>
    <dbReference type="NCBI Taxonomy" id="32391"/>
    <lineage>
        <taxon>Eukaryota</taxon>
        <taxon>Metazoa</taxon>
        <taxon>Ecdysozoa</taxon>
        <taxon>Arthropoda</taxon>
        <taxon>Hexapoda</taxon>
        <taxon>Insecta</taxon>
        <taxon>Pterygota</taxon>
        <taxon>Neoptera</taxon>
        <taxon>Endopterygota</taxon>
        <taxon>Hymenoptera</taxon>
        <taxon>Apocrita</taxon>
        <taxon>Ichneumonoidea</taxon>
        <taxon>Braconidae</taxon>
        <taxon>Microgastrinae</taxon>
        <taxon>Cotesia</taxon>
    </lineage>
</organism>
<accession>A0AAV7IF55</accession>
<proteinExistence type="predicted"/>
<sequence length="90" mass="10841">MSGVLKIITEGFSFVTFSVTDQVMETVYLESSWKNRMQFLKRRVVYLFREVTNRYRKKKGYTRFLTDEEKRWLANAEYDISTRTSIPYSC</sequence>
<keyword evidence="2" id="KW-1185">Reference proteome</keyword>
<dbReference type="Proteomes" id="UP000826195">
    <property type="component" value="Unassembled WGS sequence"/>
</dbReference>
<gene>
    <name evidence="1" type="ORF">KQX54_005305</name>
</gene>
<comment type="caution">
    <text evidence="1">The sequence shown here is derived from an EMBL/GenBank/DDBJ whole genome shotgun (WGS) entry which is preliminary data.</text>
</comment>
<evidence type="ECO:0000313" key="2">
    <source>
        <dbReference type="Proteomes" id="UP000826195"/>
    </source>
</evidence>
<protein>
    <submittedName>
        <fullName evidence="1">Uncharacterized protein</fullName>
    </submittedName>
</protein>
<dbReference type="EMBL" id="JAHXZJ010001864">
    <property type="protein sequence ID" value="KAH0549039.1"/>
    <property type="molecule type" value="Genomic_DNA"/>
</dbReference>
<name>A0AAV7IF55_COTGL</name>
<dbReference type="AlphaFoldDB" id="A0AAV7IF55"/>
<reference evidence="1 2" key="1">
    <citation type="journal article" date="2021" name="J. Hered.">
        <title>A chromosome-level genome assembly of the parasitoid wasp, Cotesia glomerata (Hymenoptera: Braconidae).</title>
        <authorList>
            <person name="Pinto B.J."/>
            <person name="Weis J.J."/>
            <person name="Gamble T."/>
            <person name="Ode P.J."/>
            <person name="Paul R."/>
            <person name="Zaspel J.M."/>
        </authorList>
    </citation>
    <scope>NUCLEOTIDE SEQUENCE [LARGE SCALE GENOMIC DNA]</scope>
    <source>
        <strain evidence="1">CgM1</strain>
    </source>
</reference>
<evidence type="ECO:0000313" key="1">
    <source>
        <dbReference type="EMBL" id="KAH0549039.1"/>
    </source>
</evidence>